<dbReference type="Proteomes" id="UP000037178">
    <property type="component" value="Unassembled WGS sequence"/>
</dbReference>
<dbReference type="RefSeq" id="WP_049642731.1">
    <property type="nucleotide sequence ID" value="NZ_LFTY01000002.1"/>
</dbReference>
<name>A0A0J9E234_9RHOB</name>
<keyword evidence="2" id="KW-1185">Reference proteome</keyword>
<proteinExistence type="predicted"/>
<gene>
    <name evidence="1" type="ORF">AIOL_001884</name>
</gene>
<evidence type="ECO:0000313" key="2">
    <source>
        <dbReference type="Proteomes" id="UP000037178"/>
    </source>
</evidence>
<accession>A0A0J9E234</accession>
<evidence type="ECO:0008006" key="3">
    <source>
        <dbReference type="Google" id="ProtNLM"/>
    </source>
</evidence>
<dbReference type="PATRIC" id="fig|1675527.3.peg.1980"/>
<sequence length="152" mass="16533">MGKQFILALCVAGIVAGCSRISESRLNPFNWFGRSQEAEVVTTAPDADPRPLVRQIVSLRVEQVPGGAIVRATGLPEQQGYFDGALIPVGREVAENGALNYEFRVNPPFEQTRVSTPRSREVIVGRFVSDQTLAGAQQIRVSAAENALVVRR</sequence>
<dbReference type="EMBL" id="LFTY01000002">
    <property type="protein sequence ID" value="KMW56926.1"/>
    <property type="molecule type" value="Genomic_DNA"/>
</dbReference>
<comment type="caution">
    <text evidence="1">The sequence shown here is derived from an EMBL/GenBank/DDBJ whole genome shotgun (WGS) entry which is preliminary data.</text>
</comment>
<reference evidence="1 2" key="1">
    <citation type="submission" date="2015-06" db="EMBL/GenBank/DDBJ databases">
        <title>Draft genome sequence of an Alphaproteobacteria species associated to the Mediterranean sponge Oscarella lobularis.</title>
        <authorList>
            <person name="Jourda C."/>
            <person name="Santini S."/>
            <person name="Claverie J.-M."/>
        </authorList>
    </citation>
    <scope>NUCLEOTIDE SEQUENCE [LARGE SCALE GENOMIC DNA]</scope>
    <source>
        <strain evidence="1">IGS</strain>
    </source>
</reference>
<protein>
    <recommendedName>
        <fullName evidence="3">Lipoprotein</fullName>
    </recommendedName>
</protein>
<dbReference type="STRING" id="1675527.AIOL_001884"/>
<evidence type="ECO:0000313" key="1">
    <source>
        <dbReference type="EMBL" id="KMW56926.1"/>
    </source>
</evidence>
<dbReference type="PROSITE" id="PS51257">
    <property type="entry name" value="PROKAR_LIPOPROTEIN"/>
    <property type="match status" value="1"/>
</dbReference>
<dbReference type="AlphaFoldDB" id="A0A0J9E234"/>
<organism evidence="1 2">
    <name type="scientific">Candidatus Rhodobacter oscarellae</name>
    <dbReference type="NCBI Taxonomy" id="1675527"/>
    <lineage>
        <taxon>Bacteria</taxon>
        <taxon>Pseudomonadati</taxon>
        <taxon>Pseudomonadota</taxon>
        <taxon>Alphaproteobacteria</taxon>
        <taxon>Rhodobacterales</taxon>
        <taxon>Rhodobacter group</taxon>
        <taxon>Rhodobacter</taxon>
    </lineage>
</organism>